<dbReference type="GO" id="GO:0003677">
    <property type="term" value="F:DNA binding"/>
    <property type="evidence" value="ECO:0007669"/>
    <property type="project" value="UniProtKB-KW"/>
</dbReference>
<keyword evidence="3" id="KW-0804">Transcription</keyword>
<keyword evidence="2" id="KW-0238">DNA-binding</keyword>
<sequence length="236" mass="25958">MAEYASSRSRPNGRAAGRPVKRERFAEEVATELRDMILAGTLALGERIDQDAVAEAHGMSRLPVREALIALEQEGLVVNTPRRGAYVAQLTPEDVHDQYEVYGLVAGIAAARAAERLSAAEIADLRRAHEQFVKARGGAAQQRSNEEFHRIINRVAGSRLRSTLGLLARSLPSHHYMFDSEWAKLAQHHHEQVLVAIERRDPAKARAAMTEHLVASGHQAVVALTGKGFWSGPRAR</sequence>
<evidence type="ECO:0000256" key="1">
    <source>
        <dbReference type="ARBA" id="ARBA00023015"/>
    </source>
</evidence>
<dbReference type="Pfam" id="PF00392">
    <property type="entry name" value="GntR"/>
    <property type="match status" value="1"/>
</dbReference>
<dbReference type="InterPro" id="IPR008920">
    <property type="entry name" value="TF_FadR/GntR_C"/>
</dbReference>
<accession>A0A6J6C4E1</accession>
<evidence type="ECO:0000256" key="3">
    <source>
        <dbReference type="ARBA" id="ARBA00023163"/>
    </source>
</evidence>
<gene>
    <name evidence="6" type="ORF">UFOPK1493_00695</name>
</gene>
<dbReference type="InterPro" id="IPR036388">
    <property type="entry name" value="WH-like_DNA-bd_sf"/>
</dbReference>
<dbReference type="Gene3D" id="1.20.120.530">
    <property type="entry name" value="GntR ligand-binding domain-like"/>
    <property type="match status" value="1"/>
</dbReference>
<dbReference type="CDD" id="cd07377">
    <property type="entry name" value="WHTH_GntR"/>
    <property type="match status" value="1"/>
</dbReference>
<dbReference type="EMBL" id="CAEZSR010000015">
    <property type="protein sequence ID" value="CAB4546180.1"/>
    <property type="molecule type" value="Genomic_DNA"/>
</dbReference>
<dbReference type="SMART" id="SM00895">
    <property type="entry name" value="FCD"/>
    <property type="match status" value="1"/>
</dbReference>
<dbReference type="InterPro" id="IPR000524">
    <property type="entry name" value="Tscrpt_reg_HTH_GntR"/>
</dbReference>
<feature type="region of interest" description="Disordered" evidence="4">
    <location>
        <begin position="1"/>
        <end position="20"/>
    </location>
</feature>
<dbReference type="Pfam" id="PF07729">
    <property type="entry name" value="FCD"/>
    <property type="match status" value="1"/>
</dbReference>
<protein>
    <submittedName>
        <fullName evidence="6">Unannotated protein</fullName>
    </submittedName>
</protein>
<dbReference type="SUPFAM" id="SSF46785">
    <property type="entry name" value="Winged helix' DNA-binding domain"/>
    <property type="match status" value="1"/>
</dbReference>
<dbReference type="InterPro" id="IPR036390">
    <property type="entry name" value="WH_DNA-bd_sf"/>
</dbReference>
<reference evidence="6" key="1">
    <citation type="submission" date="2020-05" db="EMBL/GenBank/DDBJ databases">
        <authorList>
            <person name="Chiriac C."/>
            <person name="Salcher M."/>
            <person name="Ghai R."/>
            <person name="Kavagutti S V."/>
        </authorList>
    </citation>
    <scope>NUCLEOTIDE SEQUENCE</scope>
</reference>
<dbReference type="GO" id="GO:0003700">
    <property type="term" value="F:DNA-binding transcription factor activity"/>
    <property type="evidence" value="ECO:0007669"/>
    <property type="project" value="InterPro"/>
</dbReference>
<dbReference type="InterPro" id="IPR011711">
    <property type="entry name" value="GntR_C"/>
</dbReference>
<dbReference type="AlphaFoldDB" id="A0A6J6C4E1"/>
<evidence type="ECO:0000256" key="2">
    <source>
        <dbReference type="ARBA" id="ARBA00023125"/>
    </source>
</evidence>
<keyword evidence="1" id="KW-0805">Transcription regulation</keyword>
<evidence type="ECO:0000256" key="4">
    <source>
        <dbReference type="SAM" id="MobiDB-lite"/>
    </source>
</evidence>
<dbReference type="PANTHER" id="PTHR43537">
    <property type="entry name" value="TRANSCRIPTIONAL REGULATOR, GNTR FAMILY"/>
    <property type="match status" value="1"/>
</dbReference>
<dbReference type="SMART" id="SM00345">
    <property type="entry name" value="HTH_GNTR"/>
    <property type="match status" value="1"/>
</dbReference>
<name>A0A6J6C4E1_9ZZZZ</name>
<dbReference type="SUPFAM" id="SSF48008">
    <property type="entry name" value="GntR ligand-binding domain-like"/>
    <property type="match status" value="1"/>
</dbReference>
<proteinExistence type="predicted"/>
<evidence type="ECO:0000259" key="5">
    <source>
        <dbReference type="PROSITE" id="PS50949"/>
    </source>
</evidence>
<feature type="domain" description="HTH gntR-type" evidence="5">
    <location>
        <begin position="23"/>
        <end position="90"/>
    </location>
</feature>
<dbReference type="PROSITE" id="PS50949">
    <property type="entry name" value="HTH_GNTR"/>
    <property type="match status" value="1"/>
</dbReference>
<feature type="compositionally biased region" description="Polar residues" evidence="4">
    <location>
        <begin position="1"/>
        <end position="10"/>
    </location>
</feature>
<evidence type="ECO:0000313" key="6">
    <source>
        <dbReference type="EMBL" id="CAB4546180.1"/>
    </source>
</evidence>
<organism evidence="6">
    <name type="scientific">freshwater metagenome</name>
    <dbReference type="NCBI Taxonomy" id="449393"/>
    <lineage>
        <taxon>unclassified sequences</taxon>
        <taxon>metagenomes</taxon>
        <taxon>ecological metagenomes</taxon>
    </lineage>
</organism>
<dbReference type="PANTHER" id="PTHR43537:SF24">
    <property type="entry name" value="GLUCONATE OPERON TRANSCRIPTIONAL REPRESSOR"/>
    <property type="match status" value="1"/>
</dbReference>
<dbReference type="Gene3D" id="1.10.10.10">
    <property type="entry name" value="Winged helix-like DNA-binding domain superfamily/Winged helix DNA-binding domain"/>
    <property type="match status" value="1"/>
</dbReference>